<evidence type="ECO:0000256" key="2">
    <source>
        <dbReference type="ARBA" id="ARBA00008066"/>
    </source>
</evidence>
<feature type="transmembrane region" description="Helical" evidence="7">
    <location>
        <begin position="268"/>
        <end position="286"/>
    </location>
</feature>
<dbReference type="PANTHER" id="PTHR22950:SF224">
    <property type="entry name" value="VACUOLAR AMINO ACID TRANSPORTER 7"/>
    <property type="match status" value="1"/>
</dbReference>
<dbReference type="GO" id="GO:0000329">
    <property type="term" value="C:fungal-type vacuole membrane"/>
    <property type="evidence" value="ECO:0007669"/>
    <property type="project" value="TreeGrafter"/>
</dbReference>
<keyword evidence="10" id="KW-1185">Reference proteome</keyword>
<comment type="subcellular location">
    <subcellularLocation>
        <location evidence="1">Vacuole membrane</location>
        <topology evidence="1">Multi-pass membrane protein</topology>
    </subcellularLocation>
</comment>
<feature type="transmembrane region" description="Helical" evidence="7">
    <location>
        <begin position="226"/>
        <end position="248"/>
    </location>
</feature>
<dbReference type="KEGG" id="tpf:TPHA_0C03460"/>
<dbReference type="GO" id="GO:0015194">
    <property type="term" value="F:L-serine transmembrane transporter activity"/>
    <property type="evidence" value="ECO:0007669"/>
    <property type="project" value="TreeGrafter"/>
</dbReference>
<protein>
    <recommendedName>
        <fullName evidence="8">Amino acid transporter transmembrane domain-containing protein</fullName>
    </recommendedName>
</protein>
<dbReference type="STRING" id="1071381.G8BRX2"/>
<evidence type="ECO:0000256" key="7">
    <source>
        <dbReference type="SAM" id="Phobius"/>
    </source>
</evidence>
<dbReference type="AlphaFoldDB" id="G8BRX2"/>
<keyword evidence="4 7" id="KW-0812">Transmembrane</keyword>
<feature type="transmembrane region" description="Helical" evidence="7">
    <location>
        <begin position="119"/>
        <end position="137"/>
    </location>
</feature>
<dbReference type="GO" id="GO:0061459">
    <property type="term" value="F:L-arginine transmembrane transporter activity"/>
    <property type="evidence" value="ECO:0007669"/>
    <property type="project" value="TreeGrafter"/>
</dbReference>
<dbReference type="OMA" id="FAFTGHQ"/>
<evidence type="ECO:0000313" key="9">
    <source>
        <dbReference type="EMBL" id="CCE62498.1"/>
    </source>
</evidence>
<dbReference type="eggNOG" id="KOG1305">
    <property type="taxonomic scope" value="Eukaryota"/>
</dbReference>
<feature type="transmembrane region" description="Helical" evidence="7">
    <location>
        <begin position="88"/>
        <end position="113"/>
    </location>
</feature>
<name>G8BRX2_TETPH</name>
<organism evidence="9 10">
    <name type="scientific">Tetrapisispora phaffii (strain ATCC 24235 / CBS 4417 / NBRC 1672 / NRRL Y-8282 / UCD 70-5)</name>
    <name type="common">Yeast</name>
    <name type="synonym">Fabospora phaffii</name>
    <dbReference type="NCBI Taxonomy" id="1071381"/>
    <lineage>
        <taxon>Eukaryota</taxon>
        <taxon>Fungi</taxon>
        <taxon>Dikarya</taxon>
        <taxon>Ascomycota</taxon>
        <taxon>Saccharomycotina</taxon>
        <taxon>Saccharomycetes</taxon>
        <taxon>Saccharomycetales</taxon>
        <taxon>Saccharomycetaceae</taxon>
        <taxon>Tetrapisispora</taxon>
    </lineage>
</organism>
<evidence type="ECO:0000313" key="10">
    <source>
        <dbReference type="Proteomes" id="UP000005666"/>
    </source>
</evidence>
<dbReference type="PANTHER" id="PTHR22950">
    <property type="entry name" value="AMINO ACID TRANSPORTER"/>
    <property type="match status" value="1"/>
</dbReference>
<dbReference type="HOGENOM" id="CLU_009020_1_1_1"/>
<proteinExistence type="inferred from homology"/>
<keyword evidence="3" id="KW-0926">Vacuole</keyword>
<dbReference type="GO" id="GO:0005886">
    <property type="term" value="C:plasma membrane"/>
    <property type="evidence" value="ECO:0007669"/>
    <property type="project" value="EnsemblFungi"/>
</dbReference>
<feature type="domain" description="Amino acid transporter transmembrane" evidence="8">
    <location>
        <begin position="5"/>
        <end position="461"/>
    </location>
</feature>
<dbReference type="OrthoDB" id="438545at2759"/>
<evidence type="ECO:0000259" key="8">
    <source>
        <dbReference type="Pfam" id="PF01490"/>
    </source>
</evidence>
<dbReference type="GO" id="GO:0015189">
    <property type="term" value="F:L-lysine transmembrane transporter activity"/>
    <property type="evidence" value="ECO:0007669"/>
    <property type="project" value="TreeGrafter"/>
</dbReference>
<dbReference type="RefSeq" id="XP_003684932.1">
    <property type="nucleotide sequence ID" value="XM_003684884.1"/>
</dbReference>
<feature type="transmembrane region" description="Helical" evidence="7">
    <location>
        <begin position="402"/>
        <end position="427"/>
    </location>
</feature>
<evidence type="ECO:0000256" key="3">
    <source>
        <dbReference type="ARBA" id="ARBA00022554"/>
    </source>
</evidence>
<comment type="similarity">
    <text evidence="2">Belongs to the amino acid/polyamine transporter 2 family.</text>
</comment>
<evidence type="ECO:0000256" key="6">
    <source>
        <dbReference type="ARBA" id="ARBA00023136"/>
    </source>
</evidence>
<feature type="transmembrane region" description="Helical" evidence="7">
    <location>
        <begin position="378"/>
        <end position="396"/>
    </location>
</feature>
<dbReference type="InterPro" id="IPR013057">
    <property type="entry name" value="AA_transpt_TM"/>
</dbReference>
<sequence length="473" mass="52050">MEAVATVNSSIVNLVKTIVGAGLLAIPFVFQNDGILFGVLLTLLAATTSGFGLFALAKCSKVMLNPRNASFFTVCLMTNHKLSVINDLAMIVQCFGVGVSYVVLVGDLFPIVFGGERNTWIIASLVVILPLCLLRSMNSLKYSSILGLFALTYLTLLVISNFLDDVILTDKFMQHRGDVNWIKIRDYKGFVTTFNIIIFAFTGAMNLFSIINELEENSMKNISHVINYSIGISTILFLSVGITGYLTFGSNTVGNIMLNYDPNSVWTNVGNFCLGAMVILSFPLLFHPLRDAVNNIIVYYQYYKSNNDQDSGVIVGNNYDSTYSRPISLSVADDEEEEVNSLVNGEMNITVDNSSILEDVNENQFTSGIKSDFSQSRFYIITFALLAVIYITALTVTSFSLILAFVGATGSTSISFILPGYFGFKLIGTDSLIVGEMIPKRDMFYKKCSQGLCFFGLFIMVFSLYLILTGNNS</sequence>
<evidence type="ECO:0000256" key="1">
    <source>
        <dbReference type="ARBA" id="ARBA00004128"/>
    </source>
</evidence>
<dbReference type="GO" id="GO:0005302">
    <property type="term" value="F:L-tyrosine transmembrane transporter activity"/>
    <property type="evidence" value="ECO:0007669"/>
    <property type="project" value="TreeGrafter"/>
</dbReference>
<dbReference type="GO" id="GO:0005290">
    <property type="term" value="F:L-histidine transmembrane transporter activity"/>
    <property type="evidence" value="ECO:0007669"/>
    <property type="project" value="TreeGrafter"/>
</dbReference>
<reference evidence="9 10" key="1">
    <citation type="journal article" date="2011" name="Proc. Natl. Acad. Sci. U.S.A.">
        <title>Evolutionary erosion of yeast sex chromosomes by mating-type switching accidents.</title>
        <authorList>
            <person name="Gordon J.L."/>
            <person name="Armisen D."/>
            <person name="Proux-Wera E."/>
            <person name="Oheigeartaigh S.S."/>
            <person name="Byrne K.P."/>
            <person name="Wolfe K.H."/>
        </authorList>
    </citation>
    <scope>NUCLEOTIDE SEQUENCE [LARGE SCALE GENOMIC DNA]</scope>
    <source>
        <strain evidence="10">ATCC 24235 / CBS 4417 / NBRC 1672 / NRRL Y-8282 / UCD 70-5</strain>
    </source>
</reference>
<feature type="transmembrane region" description="Helical" evidence="7">
    <location>
        <begin position="36"/>
        <end position="57"/>
    </location>
</feature>
<dbReference type="EMBL" id="HE612858">
    <property type="protein sequence ID" value="CCE62498.1"/>
    <property type="molecule type" value="Genomic_DNA"/>
</dbReference>
<dbReference type="GeneID" id="11533612"/>
<feature type="transmembrane region" description="Helical" evidence="7">
    <location>
        <begin position="12"/>
        <end position="30"/>
    </location>
</feature>
<keyword evidence="5 7" id="KW-1133">Transmembrane helix</keyword>
<gene>
    <name evidence="9" type="primary">TPHA0C03460</name>
    <name evidence="9" type="ordered locus">TPHA_0C03460</name>
</gene>
<feature type="transmembrane region" description="Helical" evidence="7">
    <location>
        <begin position="144"/>
        <end position="163"/>
    </location>
</feature>
<feature type="transmembrane region" description="Helical" evidence="7">
    <location>
        <begin position="448"/>
        <end position="468"/>
    </location>
</feature>
<dbReference type="GO" id="GO:0005313">
    <property type="term" value="F:L-glutamate transmembrane transporter activity"/>
    <property type="evidence" value="ECO:0007669"/>
    <property type="project" value="TreeGrafter"/>
</dbReference>
<feature type="transmembrane region" description="Helical" evidence="7">
    <location>
        <begin position="190"/>
        <end position="214"/>
    </location>
</feature>
<evidence type="ECO:0000256" key="4">
    <source>
        <dbReference type="ARBA" id="ARBA00022692"/>
    </source>
</evidence>
<dbReference type="Pfam" id="PF01490">
    <property type="entry name" value="Aa_trans"/>
    <property type="match status" value="1"/>
</dbReference>
<dbReference type="GO" id="GO:0043937">
    <property type="term" value="P:regulation of sporulation"/>
    <property type="evidence" value="ECO:0007669"/>
    <property type="project" value="EnsemblFungi"/>
</dbReference>
<evidence type="ECO:0000256" key="5">
    <source>
        <dbReference type="ARBA" id="ARBA00022989"/>
    </source>
</evidence>
<dbReference type="Proteomes" id="UP000005666">
    <property type="component" value="Chromosome 3"/>
</dbReference>
<keyword evidence="6 7" id="KW-0472">Membrane</keyword>
<accession>G8BRX2</accession>